<dbReference type="EMBL" id="VDGH01000001">
    <property type="protein sequence ID" value="TQR16770.1"/>
    <property type="molecule type" value="Genomic_DNA"/>
</dbReference>
<protein>
    <submittedName>
        <fullName evidence="1">Uncharacterized protein</fullName>
    </submittedName>
</protein>
<dbReference type="OrthoDB" id="2658921at2"/>
<evidence type="ECO:0000313" key="2">
    <source>
        <dbReference type="Proteomes" id="UP000317316"/>
    </source>
</evidence>
<sequence>MDETDILAILKQLEPKMQSVLFQTSNDYREDLEQDLKERMIKIIKNNINLEVPGFFDFIGEEQMQDYSGMLTRC</sequence>
<organism evidence="1 2">
    <name type="scientific">Psychrobacillus lasiicapitis</name>
    <dbReference type="NCBI Taxonomy" id="1636719"/>
    <lineage>
        <taxon>Bacteria</taxon>
        <taxon>Bacillati</taxon>
        <taxon>Bacillota</taxon>
        <taxon>Bacilli</taxon>
        <taxon>Bacillales</taxon>
        <taxon>Bacillaceae</taxon>
        <taxon>Psychrobacillus</taxon>
    </lineage>
</organism>
<gene>
    <name evidence="1" type="ORF">FG382_01000</name>
</gene>
<name>A0A544TH97_9BACI</name>
<accession>A0A544TH97</accession>
<dbReference type="RefSeq" id="WP_142537014.1">
    <property type="nucleotide sequence ID" value="NZ_BMIE01000002.1"/>
</dbReference>
<reference evidence="1 2" key="1">
    <citation type="submission" date="2019-05" db="EMBL/GenBank/DDBJ databases">
        <title>Psychrobacillus vulpis sp. nov., a new species isolated from feces of a red fox that inhabits in The Tablas de Daimiel Natural Park, Albacete, Spain.</title>
        <authorList>
            <person name="Rodriguez M."/>
            <person name="Reina J.C."/>
            <person name="Bejar V."/>
            <person name="Llamas I."/>
        </authorList>
    </citation>
    <scope>NUCLEOTIDE SEQUENCE [LARGE SCALE GENOMIC DNA]</scope>
    <source>
        <strain evidence="1 2">NEAU-3TGS17</strain>
    </source>
</reference>
<keyword evidence="2" id="KW-1185">Reference proteome</keyword>
<dbReference type="Proteomes" id="UP000317316">
    <property type="component" value="Unassembled WGS sequence"/>
</dbReference>
<proteinExistence type="predicted"/>
<dbReference type="AlphaFoldDB" id="A0A544TH97"/>
<comment type="caution">
    <text evidence="1">The sequence shown here is derived from an EMBL/GenBank/DDBJ whole genome shotgun (WGS) entry which is preliminary data.</text>
</comment>
<evidence type="ECO:0000313" key="1">
    <source>
        <dbReference type="EMBL" id="TQR16770.1"/>
    </source>
</evidence>